<keyword evidence="4" id="KW-0653">Protein transport</keyword>
<feature type="domain" description="Sec39" evidence="6">
    <location>
        <begin position="253"/>
        <end position="856"/>
    </location>
</feature>
<evidence type="ECO:0000259" key="6">
    <source>
        <dbReference type="Pfam" id="PF08314"/>
    </source>
</evidence>
<evidence type="ECO:0000256" key="2">
    <source>
        <dbReference type="ARBA" id="ARBA00022448"/>
    </source>
</evidence>
<name>A0A9P6E1D0_9AGAM</name>
<dbReference type="Pfam" id="PF08314">
    <property type="entry name" value="Sec39"/>
    <property type="match status" value="1"/>
</dbReference>
<evidence type="ECO:0000256" key="5">
    <source>
        <dbReference type="SAM" id="MobiDB-lite"/>
    </source>
</evidence>
<reference evidence="7" key="1">
    <citation type="journal article" date="2020" name="Nat. Commun.">
        <title>Large-scale genome sequencing of mycorrhizal fungi provides insights into the early evolution of symbiotic traits.</title>
        <authorList>
            <person name="Miyauchi S."/>
            <person name="Kiss E."/>
            <person name="Kuo A."/>
            <person name="Drula E."/>
            <person name="Kohler A."/>
            <person name="Sanchez-Garcia M."/>
            <person name="Morin E."/>
            <person name="Andreopoulos B."/>
            <person name="Barry K.W."/>
            <person name="Bonito G."/>
            <person name="Buee M."/>
            <person name="Carver A."/>
            <person name="Chen C."/>
            <person name="Cichocki N."/>
            <person name="Clum A."/>
            <person name="Culley D."/>
            <person name="Crous P.W."/>
            <person name="Fauchery L."/>
            <person name="Girlanda M."/>
            <person name="Hayes R.D."/>
            <person name="Keri Z."/>
            <person name="LaButti K."/>
            <person name="Lipzen A."/>
            <person name="Lombard V."/>
            <person name="Magnuson J."/>
            <person name="Maillard F."/>
            <person name="Murat C."/>
            <person name="Nolan M."/>
            <person name="Ohm R.A."/>
            <person name="Pangilinan J."/>
            <person name="Pereira M.F."/>
            <person name="Perotto S."/>
            <person name="Peter M."/>
            <person name="Pfister S."/>
            <person name="Riley R."/>
            <person name="Sitrit Y."/>
            <person name="Stielow J.B."/>
            <person name="Szollosi G."/>
            <person name="Zifcakova L."/>
            <person name="Stursova M."/>
            <person name="Spatafora J.W."/>
            <person name="Tedersoo L."/>
            <person name="Vaario L.M."/>
            <person name="Yamada A."/>
            <person name="Yan M."/>
            <person name="Wang P."/>
            <person name="Xu J."/>
            <person name="Bruns T."/>
            <person name="Baldrian P."/>
            <person name="Vilgalys R."/>
            <person name="Dunand C."/>
            <person name="Henrissat B."/>
            <person name="Grigoriev I.V."/>
            <person name="Hibbett D."/>
            <person name="Nagy L.G."/>
            <person name="Martin F.M."/>
        </authorList>
    </citation>
    <scope>NUCLEOTIDE SEQUENCE</scope>
    <source>
        <strain evidence="7">UP504</strain>
    </source>
</reference>
<dbReference type="GO" id="GO:0006890">
    <property type="term" value="P:retrograde vesicle-mediated transport, Golgi to endoplasmic reticulum"/>
    <property type="evidence" value="ECO:0007669"/>
    <property type="project" value="InterPro"/>
</dbReference>
<proteinExistence type="predicted"/>
<dbReference type="GO" id="GO:0015031">
    <property type="term" value="P:protein transport"/>
    <property type="evidence" value="ECO:0007669"/>
    <property type="project" value="UniProtKB-KW"/>
</dbReference>
<evidence type="ECO:0000256" key="3">
    <source>
        <dbReference type="ARBA" id="ARBA00022824"/>
    </source>
</evidence>
<dbReference type="GO" id="GO:0000149">
    <property type="term" value="F:SNARE binding"/>
    <property type="evidence" value="ECO:0007669"/>
    <property type="project" value="TreeGrafter"/>
</dbReference>
<dbReference type="InterPro" id="IPR013244">
    <property type="entry name" value="Sec39_domain"/>
</dbReference>
<evidence type="ECO:0000256" key="1">
    <source>
        <dbReference type="ARBA" id="ARBA00004240"/>
    </source>
</evidence>
<comment type="subcellular location">
    <subcellularLocation>
        <location evidence="1">Endoplasmic reticulum</location>
    </subcellularLocation>
</comment>
<dbReference type="OrthoDB" id="27490at2759"/>
<keyword evidence="2" id="KW-0813">Transport</keyword>
<dbReference type="EMBL" id="MU128926">
    <property type="protein sequence ID" value="KAF9518305.1"/>
    <property type="molecule type" value="Genomic_DNA"/>
</dbReference>
<comment type="caution">
    <text evidence="7">The sequence shown here is derived from an EMBL/GenBank/DDBJ whole genome shotgun (WGS) entry which is preliminary data.</text>
</comment>
<keyword evidence="3" id="KW-0256">Endoplasmic reticulum</keyword>
<feature type="region of interest" description="Disordered" evidence="5">
    <location>
        <begin position="922"/>
        <end position="949"/>
    </location>
</feature>
<dbReference type="Proteomes" id="UP000886523">
    <property type="component" value="Unassembled WGS sequence"/>
</dbReference>
<keyword evidence="8" id="KW-1185">Reference proteome</keyword>
<sequence>MADVFDRWDATTDAELSVELVQDYFSQVWDELYIATAAVDRVVDDPSLQRLLLSKGLTSTDSAVERARGGLSTTLLLQEVKAEEVEDKGEGASMLHPVQLSSQDERLVRLLILRAIILRRLDLLDTYEALISDPSWTSEGGVNSFAEAEDDPWAQDLETSQSPPPVPLTLSEFLSFDLLTNALTLASTARFEVPAHSNGTTFCSFVHSHPRAYASVLPSLDQSTNLEKVPAPFSNRSEQDWDFVRIESLLTSIQLSEWYKDRIRRIDSSFGLTDIALELVQHGASQGISDLDELGEDLSLLARLVYDTPGADEQSSETAEWSLERWRSLDESSIVRGYVARSTPDTIAGDIRRLVMPYLYVLEARRERAGKHDPDLPSRYLYEYILSAPLDLCGAIFEASKPTTPSSLRIIRKDEDLARLALASLYGSENLTQWPTMSNIFECLPEWAADNGVDGGAEAETTLSSLSSFVQPSTTRARPAPPSDLFLFFSPLPAPALSRALDILDVHLECGEILARWNVPAPLVWFLQSAQDERQQRARAIRMARSASFGVAGEDVEREKLIDNEGAYTGLLKDMLKLVGSSSSVARGAFRLLGREEVTKIFFSGVLSSGKFNIAKKLLQNPNVKKLDAKTIENLCLTVSREFYDNASSGNLHHGDMKLAYDCLAVPPFTDEVRTEREFIEATSRICSFKVVSRPGIPISPLEIRLVKDRLSLVARVLSENEDAYKYPEVILELVHKLGFPKGDVVSEVKTFAMLADSALQAEDFNVAATSCEQMIALLKMRRPGLEAPSSDGVAAGGSTEGDAVEVCWHACFQLGRQSEFRDVKKKLQLLGYALQLCPPANTLDVLAVWRRIELEDIQTPATAAAHSPPGGGRRFNSLSAQLSEYAATTSPLLMNQGADAAALAAKTFTRVAANFPMSFRGVRGGGTSRSEEDGSIARSTSPDVSSHARQALARGMGWLIGDDE</sequence>
<evidence type="ECO:0000256" key="4">
    <source>
        <dbReference type="ARBA" id="ARBA00022927"/>
    </source>
</evidence>
<gene>
    <name evidence="7" type="ORF">BS47DRAFT_1375413</name>
</gene>
<organism evidence="7 8">
    <name type="scientific">Hydnum rufescens UP504</name>
    <dbReference type="NCBI Taxonomy" id="1448309"/>
    <lineage>
        <taxon>Eukaryota</taxon>
        <taxon>Fungi</taxon>
        <taxon>Dikarya</taxon>
        <taxon>Basidiomycota</taxon>
        <taxon>Agaricomycotina</taxon>
        <taxon>Agaricomycetes</taxon>
        <taxon>Cantharellales</taxon>
        <taxon>Hydnaceae</taxon>
        <taxon>Hydnum</taxon>
    </lineage>
</organism>
<protein>
    <recommendedName>
        <fullName evidence="6">Sec39 domain-containing protein</fullName>
    </recommendedName>
</protein>
<feature type="compositionally biased region" description="Polar residues" evidence="5">
    <location>
        <begin position="938"/>
        <end position="949"/>
    </location>
</feature>
<dbReference type="PANTHER" id="PTHR15922:SF2">
    <property type="entry name" value="NBAS SUBUNIT OF NRZ TETHERING COMPLEX"/>
    <property type="match status" value="1"/>
</dbReference>
<dbReference type="GO" id="GO:0070939">
    <property type="term" value="C:Dsl1/NZR complex"/>
    <property type="evidence" value="ECO:0007669"/>
    <property type="project" value="TreeGrafter"/>
</dbReference>
<evidence type="ECO:0000313" key="8">
    <source>
        <dbReference type="Proteomes" id="UP000886523"/>
    </source>
</evidence>
<dbReference type="AlphaFoldDB" id="A0A9P6E1D0"/>
<evidence type="ECO:0000313" key="7">
    <source>
        <dbReference type="EMBL" id="KAF9518305.1"/>
    </source>
</evidence>
<dbReference type="PANTHER" id="PTHR15922">
    <property type="entry name" value="NEUROBLASTOMA-AMPLIFIED SEQUENCE"/>
    <property type="match status" value="1"/>
</dbReference>
<accession>A0A9P6E1D0</accession>